<dbReference type="InParanoid" id="E4XRE2"/>
<reference evidence="1" key="1">
    <citation type="journal article" date="2010" name="Science">
        <title>Plasticity of animal genome architecture unmasked by rapid evolution of a pelagic tunicate.</title>
        <authorList>
            <person name="Denoeud F."/>
            <person name="Henriet S."/>
            <person name="Mungpakdee S."/>
            <person name="Aury J.M."/>
            <person name="Da Silva C."/>
            <person name="Brinkmann H."/>
            <person name="Mikhaleva J."/>
            <person name="Olsen L.C."/>
            <person name="Jubin C."/>
            <person name="Canestro C."/>
            <person name="Bouquet J.M."/>
            <person name="Danks G."/>
            <person name="Poulain J."/>
            <person name="Campsteijn C."/>
            <person name="Adamski M."/>
            <person name="Cross I."/>
            <person name="Yadetie F."/>
            <person name="Muffato M."/>
            <person name="Louis A."/>
            <person name="Butcher S."/>
            <person name="Tsagkogeorga G."/>
            <person name="Konrad A."/>
            <person name="Singh S."/>
            <person name="Jensen M.F."/>
            <person name="Cong E.H."/>
            <person name="Eikeseth-Otteraa H."/>
            <person name="Noel B."/>
            <person name="Anthouard V."/>
            <person name="Porcel B.M."/>
            <person name="Kachouri-Lafond R."/>
            <person name="Nishino A."/>
            <person name="Ugolini M."/>
            <person name="Chourrout P."/>
            <person name="Nishida H."/>
            <person name="Aasland R."/>
            <person name="Huzurbazar S."/>
            <person name="Westhof E."/>
            <person name="Delsuc F."/>
            <person name="Lehrach H."/>
            <person name="Reinhardt R."/>
            <person name="Weissenbach J."/>
            <person name="Roy S.W."/>
            <person name="Artiguenave F."/>
            <person name="Postlethwait J.H."/>
            <person name="Manak J.R."/>
            <person name="Thompson E.M."/>
            <person name="Jaillon O."/>
            <person name="Du Pasquier L."/>
            <person name="Boudinot P."/>
            <person name="Liberles D.A."/>
            <person name="Volff J.N."/>
            <person name="Philippe H."/>
            <person name="Lenhard B."/>
            <person name="Roest Crollius H."/>
            <person name="Wincker P."/>
            <person name="Chourrout D."/>
        </authorList>
    </citation>
    <scope>NUCLEOTIDE SEQUENCE [LARGE SCALE GENOMIC DNA]</scope>
</reference>
<name>E4XRE2_OIKDI</name>
<accession>E4XRE2</accession>
<gene>
    <name evidence="1" type="ORF">GSOID_T00001726001</name>
</gene>
<proteinExistence type="predicted"/>
<protein>
    <submittedName>
        <fullName evidence="1">Uncharacterized protein</fullName>
    </submittedName>
</protein>
<sequence length="149" mass="17410">MAQTKSSTASKRCRERISTLFDDLNSIIQVVTSMKESNRFRIIERVLAILRNRPTIRIYHQSSFNSRERLSNKDACACYRLRMNALFGELRSELKKEDYVKIDRYKLQTKAGLLLATIDALKVMIQRQSEQSMATFIFALSQVRPENER</sequence>
<evidence type="ECO:0000313" key="1">
    <source>
        <dbReference type="EMBL" id="CBY12358.1"/>
    </source>
</evidence>
<dbReference type="AlphaFoldDB" id="E4XRE2"/>
<dbReference type="EMBL" id="FN653117">
    <property type="protein sequence ID" value="CBY12358.1"/>
    <property type="molecule type" value="Genomic_DNA"/>
</dbReference>
<dbReference type="OrthoDB" id="10477048at2759"/>
<organism evidence="1">
    <name type="scientific">Oikopleura dioica</name>
    <name type="common">Tunicate</name>
    <dbReference type="NCBI Taxonomy" id="34765"/>
    <lineage>
        <taxon>Eukaryota</taxon>
        <taxon>Metazoa</taxon>
        <taxon>Chordata</taxon>
        <taxon>Tunicata</taxon>
        <taxon>Appendicularia</taxon>
        <taxon>Copelata</taxon>
        <taxon>Oikopleuridae</taxon>
        <taxon>Oikopleura</taxon>
    </lineage>
</organism>
<evidence type="ECO:0000313" key="2">
    <source>
        <dbReference type="Proteomes" id="UP000001307"/>
    </source>
</evidence>
<keyword evidence="2" id="KW-1185">Reference proteome</keyword>
<dbReference type="Proteomes" id="UP000001307">
    <property type="component" value="Unassembled WGS sequence"/>
</dbReference>